<accession>A0A835CPR7</accession>
<protein>
    <recommendedName>
        <fullName evidence="2">Protein THEM6</fullName>
    </recommendedName>
</protein>
<keyword evidence="5" id="KW-1185">Reference proteome</keyword>
<dbReference type="Proteomes" id="UP000639338">
    <property type="component" value="Unassembled WGS sequence"/>
</dbReference>
<evidence type="ECO:0000256" key="3">
    <source>
        <dbReference type="SAM" id="Phobius"/>
    </source>
</evidence>
<name>A0A835CPR7_APHGI</name>
<keyword evidence="3" id="KW-1133">Transmembrane helix</keyword>
<dbReference type="PANTHER" id="PTHR12475">
    <property type="match status" value="1"/>
</dbReference>
<comment type="similarity">
    <text evidence="1">Belongs to the THEM6 family.</text>
</comment>
<keyword evidence="3" id="KW-0812">Transmembrane</keyword>
<dbReference type="EMBL" id="JACMRX010000005">
    <property type="protein sequence ID" value="KAF7988355.1"/>
    <property type="molecule type" value="Genomic_DNA"/>
</dbReference>
<reference evidence="4 5" key="1">
    <citation type="submission" date="2020-08" db="EMBL/GenBank/DDBJ databases">
        <title>Aphidius gifuensis genome sequencing and assembly.</title>
        <authorList>
            <person name="Du Z."/>
        </authorList>
    </citation>
    <scope>NUCLEOTIDE SEQUENCE [LARGE SCALE GENOMIC DNA]</scope>
    <source>
        <strain evidence="4">YNYX2018</strain>
        <tissue evidence="4">Adults</tissue>
    </source>
</reference>
<keyword evidence="3" id="KW-0472">Membrane</keyword>
<dbReference type="Pfam" id="PF13279">
    <property type="entry name" value="4HBT_2"/>
    <property type="match status" value="1"/>
</dbReference>
<proteinExistence type="inferred from homology"/>
<dbReference type="AlphaFoldDB" id="A0A835CPR7"/>
<dbReference type="Gene3D" id="3.10.129.10">
    <property type="entry name" value="Hotdog Thioesterase"/>
    <property type="match status" value="1"/>
</dbReference>
<dbReference type="OrthoDB" id="265761at2759"/>
<dbReference type="PANTHER" id="PTHR12475:SF11">
    <property type="entry name" value="PROTEIN THEM6"/>
    <property type="match status" value="1"/>
</dbReference>
<dbReference type="SUPFAM" id="SSF54637">
    <property type="entry name" value="Thioesterase/thiol ester dehydrase-isomerase"/>
    <property type="match status" value="1"/>
</dbReference>
<dbReference type="CDD" id="cd00586">
    <property type="entry name" value="4HBT"/>
    <property type="match status" value="1"/>
</dbReference>
<evidence type="ECO:0000313" key="4">
    <source>
        <dbReference type="EMBL" id="KAF7988355.1"/>
    </source>
</evidence>
<evidence type="ECO:0000256" key="2">
    <source>
        <dbReference type="ARBA" id="ARBA00041112"/>
    </source>
</evidence>
<organism evidence="4 5">
    <name type="scientific">Aphidius gifuensis</name>
    <name type="common">Parasitoid wasp</name>
    <dbReference type="NCBI Taxonomy" id="684658"/>
    <lineage>
        <taxon>Eukaryota</taxon>
        <taxon>Metazoa</taxon>
        <taxon>Ecdysozoa</taxon>
        <taxon>Arthropoda</taxon>
        <taxon>Hexapoda</taxon>
        <taxon>Insecta</taxon>
        <taxon>Pterygota</taxon>
        <taxon>Neoptera</taxon>
        <taxon>Endopterygota</taxon>
        <taxon>Hymenoptera</taxon>
        <taxon>Apocrita</taxon>
        <taxon>Ichneumonoidea</taxon>
        <taxon>Braconidae</taxon>
        <taxon>Aphidiinae</taxon>
        <taxon>Aphidius</taxon>
    </lineage>
</organism>
<dbReference type="InterPro" id="IPR051490">
    <property type="entry name" value="THEM6_lcsJ_thioesterase"/>
</dbReference>
<evidence type="ECO:0000313" key="5">
    <source>
        <dbReference type="Proteomes" id="UP000639338"/>
    </source>
</evidence>
<evidence type="ECO:0000256" key="1">
    <source>
        <dbReference type="ARBA" id="ARBA00038228"/>
    </source>
</evidence>
<sequence length="223" mass="25620">MFTCWVLAGALGAVLFLYSLIDVHYFLRMFFTVIFAKFCKKPAHILDETTIYGLCTLNDIDTLLYHMNNARYLRELDFARADFYERTSLYREICSQGNGVVQGAATIRYRRFLKPFTMYKVTSKIICWDSESIFMEHKLITPYDNFVRAIAICRQRVLNCNAEAVMAALLERGVKQNGTVDGITQVTHVRPQMTEEVAKWLESNDISSANLRGPQNVQVITTN</sequence>
<gene>
    <name evidence="4" type="ORF">HCN44_000928</name>
</gene>
<feature type="transmembrane region" description="Helical" evidence="3">
    <location>
        <begin position="6"/>
        <end position="27"/>
    </location>
</feature>
<dbReference type="InterPro" id="IPR029069">
    <property type="entry name" value="HotDog_dom_sf"/>
</dbReference>
<comment type="caution">
    <text evidence="4">The sequence shown here is derived from an EMBL/GenBank/DDBJ whole genome shotgun (WGS) entry which is preliminary data.</text>
</comment>